<reference evidence="3 4" key="1">
    <citation type="submission" date="2020-04" db="EMBL/GenBank/DDBJ databases">
        <authorList>
            <person name="Basu S."/>
            <person name="Maruthanayagam V."/>
            <person name="Chakraborty S."/>
            <person name="Pramanik A."/>
            <person name="Mukherjee J."/>
            <person name="Brink B."/>
        </authorList>
    </citation>
    <scope>NUCLEOTIDE SEQUENCE [LARGE SCALE GENOMIC DNA]</scope>
    <source>
        <strain evidence="3 4">AP17</strain>
    </source>
</reference>
<dbReference type="NCBIfam" id="TIGR02595">
    <property type="entry name" value="PEP_CTERM"/>
    <property type="match status" value="1"/>
</dbReference>
<keyword evidence="1" id="KW-0732">Signal</keyword>
<dbReference type="RefSeq" id="WP_168569707.1">
    <property type="nucleotide sequence ID" value="NZ_CP051167.1"/>
</dbReference>
<organism evidence="3 4">
    <name type="scientific">Oxynema aestuarii AP17</name>
    <dbReference type="NCBI Taxonomy" id="2064643"/>
    <lineage>
        <taxon>Bacteria</taxon>
        <taxon>Bacillati</taxon>
        <taxon>Cyanobacteriota</taxon>
        <taxon>Cyanophyceae</taxon>
        <taxon>Oscillatoriophycideae</taxon>
        <taxon>Oscillatoriales</taxon>
        <taxon>Oscillatoriaceae</taxon>
        <taxon>Oxynema</taxon>
        <taxon>Oxynema aestuarii</taxon>
    </lineage>
</organism>
<feature type="chain" id="PRO_5026191889" evidence="1">
    <location>
        <begin position="28"/>
        <end position="258"/>
    </location>
</feature>
<dbReference type="AlphaFoldDB" id="A0A6H1TYR8"/>
<protein>
    <submittedName>
        <fullName evidence="3">PEP-CTERM sorting domain-containing protein</fullName>
    </submittedName>
</protein>
<dbReference type="EMBL" id="CP051167">
    <property type="protein sequence ID" value="QIZ71555.1"/>
    <property type="molecule type" value="Genomic_DNA"/>
</dbReference>
<evidence type="ECO:0000313" key="4">
    <source>
        <dbReference type="Proteomes" id="UP000500857"/>
    </source>
</evidence>
<evidence type="ECO:0000256" key="1">
    <source>
        <dbReference type="SAM" id="SignalP"/>
    </source>
</evidence>
<evidence type="ECO:0000313" key="3">
    <source>
        <dbReference type="EMBL" id="QIZ71555.1"/>
    </source>
</evidence>
<dbReference type="Proteomes" id="UP000500857">
    <property type="component" value="Chromosome"/>
</dbReference>
<feature type="signal peptide" evidence="1">
    <location>
        <begin position="1"/>
        <end position="27"/>
    </location>
</feature>
<name>A0A6H1TYR8_9CYAN</name>
<dbReference type="KEGG" id="oxy:HCG48_13975"/>
<dbReference type="InterPro" id="IPR013424">
    <property type="entry name" value="Ice-binding_C"/>
</dbReference>
<gene>
    <name evidence="3" type="ORF">HCG48_13975</name>
</gene>
<accession>A0A6H1TYR8</accession>
<dbReference type="Pfam" id="PF07589">
    <property type="entry name" value="PEP-CTERM"/>
    <property type="match status" value="1"/>
</dbReference>
<proteinExistence type="predicted"/>
<feature type="domain" description="Ice-binding protein C-terminal" evidence="2">
    <location>
        <begin position="229"/>
        <end position="253"/>
    </location>
</feature>
<keyword evidence="4" id="KW-1185">Reference proteome</keyword>
<evidence type="ECO:0000259" key="2">
    <source>
        <dbReference type="Pfam" id="PF07589"/>
    </source>
</evidence>
<sequence>MKLEKLLLTTVAASTLASVVSVLPAQATNLFGTDGILFDADTSVKFTFNESHGYYKSTIGVWEVGTENYTNLFSEQSRFDSGVDAYATDNLGTCGGVISSALCETSFLFEAGKEYALYIESTPDGHPDYPKLFSTTSLNDGSIFTQQAKFFQGTSELDTYRAGNYNDIRTADGYDPNNSIYGNLATNNSQSGDPFSGPVLIALEDSGNYSGHRDYNDFLMTAQAVPQASVPEPATLMGLGVIAGLMGLSRRRKESEVS</sequence>